<keyword evidence="1" id="KW-1133">Transmembrane helix</keyword>
<evidence type="ECO:0000313" key="2">
    <source>
        <dbReference type="EMBL" id="KRN08717.1"/>
    </source>
</evidence>
<sequence>MYSYIGINFSLLLLAASCIFMMLIFSRRASKALKKINKPKIQYTSLIKNYKKDNLISIDEIKSLSAINSYPFLLFFFRTFSFNLLLFFFSIIVALFYSGFYTQIRPLLFVLFLLWGIFWLLSYIVLKRKSINLHSQIKNKKPVLLRNPNIVNLTIQYDQKILPLIKKITFSVWLGAIFMNLGLLLLVSFFNFSHF</sequence>
<gene>
    <name evidence="2" type="ORF">FD00_GL001927</name>
</gene>
<dbReference type="PATRIC" id="fig|1046596.6.peg.2023"/>
<reference evidence="2 3" key="1">
    <citation type="journal article" date="2015" name="Genome Announc.">
        <title>Expanding the biotechnology potential of lactobacilli through comparative genomics of 213 strains and associated genera.</title>
        <authorList>
            <person name="Sun Z."/>
            <person name="Harris H.M."/>
            <person name="McCann A."/>
            <person name="Guo C."/>
            <person name="Argimon S."/>
            <person name="Zhang W."/>
            <person name="Yang X."/>
            <person name="Jeffery I.B."/>
            <person name="Cooney J.C."/>
            <person name="Kagawa T.F."/>
            <person name="Liu W."/>
            <person name="Song Y."/>
            <person name="Salvetti E."/>
            <person name="Wrobel A."/>
            <person name="Rasinkangas P."/>
            <person name="Parkhill J."/>
            <person name="Rea M.C."/>
            <person name="O'Sullivan O."/>
            <person name="Ritari J."/>
            <person name="Douillard F.P."/>
            <person name="Paul Ross R."/>
            <person name="Yang R."/>
            <person name="Briner A.E."/>
            <person name="Felis G.E."/>
            <person name="de Vos W.M."/>
            <person name="Barrangou R."/>
            <person name="Klaenhammer T.R."/>
            <person name="Caufield P.W."/>
            <person name="Cui Y."/>
            <person name="Zhang H."/>
            <person name="O'Toole P.W."/>
        </authorList>
    </citation>
    <scope>NUCLEOTIDE SEQUENCE [LARGE SCALE GENOMIC DNA]</scope>
    <source>
        <strain evidence="2 3">DSM 20444</strain>
    </source>
</reference>
<organism evidence="2 3">
    <name type="scientific">Liquorilactobacillus mali KCTC 3596 = DSM 20444</name>
    <dbReference type="NCBI Taxonomy" id="1046596"/>
    <lineage>
        <taxon>Bacteria</taxon>
        <taxon>Bacillati</taxon>
        <taxon>Bacillota</taxon>
        <taxon>Bacilli</taxon>
        <taxon>Lactobacillales</taxon>
        <taxon>Lactobacillaceae</taxon>
        <taxon>Liquorilactobacillus</taxon>
    </lineage>
</organism>
<dbReference type="AlphaFoldDB" id="A0A0R2E9J6"/>
<feature type="transmembrane region" description="Helical" evidence="1">
    <location>
        <begin position="170"/>
        <end position="192"/>
    </location>
</feature>
<comment type="caution">
    <text evidence="2">The sequence shown here is derived from an EMBL/GenBank/DDBJ whole genome shotgun (WGS) entry which is preliminary data.</text>
</comment>
<keyword evidence="1" id="KW-0472">Membrane</keyword>
<dbReference type="Proteomes" id="UP000050898">
    <property type="component" value="Unassembled WGS sequence"/>
</dbReference>
<keyword evidence="1" id="KW-0812">Transmembrane</keyword>
<evidence type="ECO:0000256" key="1">
    <source>
        <dbReference type="SAM" id="Phobius"/>
    </source>
</evidence>
<accession>A0A0R2E9J6</accession>
<evidence type="ECO:0000313" key="3">
    <source>
        <dbReference type="Proteomes" id="UP000050898"/>
    </source>
</evidence>
<feature type="transmembrane region" description="Helical" evidence="1">
    <location>
        <begin position="72"/>
        <end position="100"/>
    </location>
</feature>
<feature type="transmembrane region" description="Helical" evidence="1">
    <location>
        <begin position="6"/>
        <end position="25"/>
    </location>
</feature>
<keyword evidence="3" id="KW-1185">Reference proteome</keyword>
<protein>
    <submittedName>
        <fullName evidence="2">Uncharacterized protein</fullName>
    </submittedName>
</protein>
<dbReference type="EMBL" id="AYYH01000053">
    <property type="protein sequence ID" value="KRN08717.1"/>
    <property type="molecule type" value="Genomic_DNA"/>
</dbReference>
<feature type="transmembrane region" description="Helical" evidence="1">
    <location>
        <begin position="106"/>
        <end position="126"/>
    </location>
</feature>
<proteinExistence type="predicted"/>
<name>A0A0R2E9J6_9LACO</name>